<evidence type="ECO:0000313" key="3">
    <source>
        <dbReference type="EMBL" id="PWW01813.1"/>
    </source>
</evidence>
<keyword evidence="2" id="KW-0732">Signal</keyword>
<gene>
    <name evidence="3" type="ORF">DFR52_102477</name>
</gene>
<accession>A0A317PMQ9</accession>
<evidence type="ECO:0000256" key="1">
    <source>
        <dbReference type="SAM" id="MobiDB-lite"/>
    </source>
</evidence>
<feature type="signal peptide" evidence="2">
    <location>
        <begin position="1"/>
        <end position="19"/>
    </location>
</feature>
<dbReference type="RefSeq" id="WP_110031572.1">
    <property type="nucleotide sequence ID" value="NZ_QGTR01000002.1"/>
</dbReference>
<keyword evidence="4" id="KW-1185">Reference proteome</keyword>
<feature type="region of interest" description="Disordered" evidence="1">
    <location>
        <begin position="136"/>
        <end position="188"/>
    </location>
</feature>
<proteinExistence type="predicted"/>
<organism evidence="3 4">
    <name type="scientific">Hoeflea marina</name>
    <dbReference type="NCBI Taxonomy" id="274592"/>
    <lineage>
        <taxon>Bacteria</taxon>
        <taxon>Pseudomonadati</taxon>
        <taxon>Pseudomonadota</taxon>
        <taxon>Alphaproteobacteria</taxon>
        <taxon>Hyphomicrobiales</taxon>
        <taxon>Rhizobiaceae</taxon>
        <taxon>Hoeflea</taxon>
    </lineage>
</organism>
<dbReference type="EMBL" id="QGTR01000002">
    <property type="protein sequence ID" value="PWW01813.1"/>
    <property type="molecule type" value="Genomic_DNA"/>
</dbReference>
<dbReference type="NCBIfam" id="NF041110">
    <property type="entry name" value="HPE1_fam_CxxC"/>
    <property type="match status" value="1"/>
</dbReference>
<feature type="chain" id="PRO_5016460710" evidence="2">
    <location>
        <begin position="20"/>
        <end position="188"/>
    </location>
</feature>
<evidence type="ECO:0000313" key="4">
    <source>
        <dbReference type="Proteomes" id="UP000246352"/>
    </source>
</evidence>
<protein>
    <submittedName>
        <fullName evidence="3">Uncharacterized protein</fullName>
    </submittedName>
</protein>
<name>A0A317PMQ9_9HYPH</name>
<comment type="caution">
    <text evidence="3">The sequence shown here is derived from an EMBL/GenBank/DDBJ whole genome shotgun (WGS) entry which is preliminary data.</text>
</comment>
<dbReference type="OrthoDB" id="8283437at2"/>
<reference evidence="3 4" key="1">
    <citation type="submission" date="2018-05" db="EMBL/GenBank/DDBJ databases">
        <title>Genomic Encyclopedia of Type Strains, Phase IV (KMG-IV): sequencing the most valuable type-strain genomes for metagenomic binning, comparative biology and taxonomic classification.</title>
        <authorList>
            <person name="Goeker M."/>
        </authorList>
    </citation>
    <scope>NUCLEOTIDE SEQUENCE [LARGE SCALE GENOMIC DNA]</scope>
    <source>
        <strain evidence="3 4">DSM 16791</strain>
    </source>
</reference>
<dbReference type="AlphaFoldDB" id="A0A317PMQ9"/>
<evidence type="ECO:0000256" key="2">
    <source>
        <dbReference type="SAM" id="SignalP"/>
    </source>
</evidence>
<dbReference type="InterPro" id="IPR049748">
    <property type="entry name" value="HPE1-like_N_CxxC"/>
</dbReference>
<feature type="compositionally biased region" description="Low complexity" evidence="1">
    <location>
        <begin position="161"/>
        <end position="174"/>
    </location>
</feature>
<sequence length="188" mass="19523">MRRIIFTAAMTVAAGAAQAASVDFFAPTASTRSSIVVIGCPACVKAEEKAEEEKRSPALAPGSQTVELRIVDGKPMVYRTENWLGGSAVTWVSKGTPLELQAYGFEPEAGADTAAAPLDDIHQDDPAKAVAEIPAEPKADMAGTPAADQDMAASKMIDRSATTSAITADAAAGTPKPFDASKMELRLN</sequence>
<feature type="compositionally biased region" description="Basic and acidic residues" evidence="1">
    <location>
        <begin position="179"/>
        <end position="188"/>
    </location>
</feature>
<dbReference type="Proteomes" id="UP000246352">
    <property type="component" value="Unassembled WGS sequence"/>
</dbReference>